<dbReference type="PANTHER" id="PTHR41299">
    <property type="entry name" value="THIAMINE PYROPHOSPHOKINASE"/>
    <property type="match status" value="1"/>
</dbReference>
<dbReference type="GO" id="GO:0005524">
    <property type="term" value="F:ATP binding"/>
    <property type="evidence" value="ECO:0007669"/>
    <property type="project" value="UniProtKB-KW"/>
</dbReference>
<dbReference type="InterPro" id="IPR053149">
    <property type="entry name" value="TPK"/>
</dbReference>
<dbReference type="KEGG" id="aps:CFPG_150"/>
<keyword evidence="9" id="KW-1185">Reference proteome</keyword>
<feature type="domain" description="Thiamin pyrophosphokinase-like substrate-binding" evidence="7">
    <location>
        <begin position="136"/>
        <end position="201"/>
    </location>
</feature>
<evidence type="ECO:0000256" key="3">
    <source>
        <dbReference type="ARBA" id="ARBA00022777"/>
    </source>
</evidence>
<proteinExistence type="predicted"/>
<evidence type="ECO:0000256" key="5">
    <source>
        <dbReference type="NCBIfam" id="TIGR01378"/>
    </source>
</evidence>
<evidence type="ECO:0000256" key="4">
    <source>
        <dbReference type="ARBA" id="ARBA00022840"/>
    </source>
</evidence>
<evidence type="ECO:0000256" key="2">
    <source>
        <dbReference type="ARBA" id="ARBA00022741"/>
    </source>
</evidence>
<keyword evidence="1" id="KW-0808">Transferase</keyword>
<dbReference type="GO" id="GO:0009229">
    <property type="term" value="P:thiamine diphosphate biosynthetic process"/>
    <property type="evidence" value="ECO:0007669"/>
    <property type="project" value="InterPro"/>
</dbReference>
<dbReference type="InterPro" id="IPR036759">
    <property type="entry name" value="TPK_catalytic_sf"/>
</dbReference>
<dbReference type="EC" id="2.7.6.2" evidence="5"/>
<evidence type="ECO:0000313" key="8">
    <source>
        <dbReference type="EMBL" id="BAG83413.1"/>
    </source>
</evidence>
<dbReference type="CDD" id="cd07995">
    <property type="entry name" value="TPK"/>
    <property type="match status" value="1"/>
</dbReference>
<dbReference type="HOGENOM" id="CLU_044237_2_0_10"/>
<reference evidence="9" key="1">
    <citation type="journal article" date="2008" name="Science">
        <title>Genome of an endosymbiont coupling N2 fixation to cellulolysis within RT protist cells in termite gut.</title>
        <authorList>
            <person name="Hongoh Y."/>
            <person name="Sharma V.K."/>
            <person name="Prakash T."/>
            <person name="Noda S."/>
            <person name="Toh H."/>
            <person name="Taylor T.D."/>
            <person name="Kudo T."/>
            <person name="Sakaki Y."/>
            <person name="Toyoda A."/>
            <person name="Hattori M."/>
            <person name="Ohkuma M."/>
        </authorList>
    </citation>
    <scope>NUCLEOTIDE SEQUENCE [LARGE SCALE GENOMIC DNA]</scope>
</reference>
<dbReference type="GO" id="GO:0016301">
    <property type="term" value="F:kinase activity"/>
    <property type="evidence" value="ECO:0007669"/>
    <property type="project" value="UniProtKB-KW"/>
</dbReference>
<dbReference type="GO" id="GO:0004788">
    <property type="term" value="F:thiamine diphosphokinase activity"/>
    <property type="evidence" value="ECO:0007669"/>
    <property type="project" value="UniProtKB-UniRule"/>
</dbReference>
<keyword evidence="2" id="KW-0547">Nucleotide-binding</keyword>
<evidence type="ECO:0000259" key="6">
    <source>
        <dbReference type="Pfam" id="PF04263"/>
    </source>
</evidence>
<dbReference type="Pfam" id="PF04263">
    <property type="entry name" value="TPK_catalytic"/>
    <property type="match status" value="1"/>
</dbReference>
<dbReference type="EMBL" id="AP010656">
    <property type="protein sequence ID" value="BAG83413.1"/>
    <property type="molecule type" value="Genomic_DNA"/>
</dbReference>
<evidence type="ECO:0000259" key="7">
    <source>
        <dbReference type="Pfam" id="PF21275"/>
    </source>
</evidence>
<dbReference type="Pfam" id="PF21275">
    <property type="entry name" value="Thi_PPkinase_C"/>
    <property type="match status" value="1"/>
</dbReference>
<dbReference type="InterPro" id="IPR049442">
    <property type="entry name" value="Thi_PPkinase-like_C"/>
</dbReference>
<dbReference type="PANTHER" id="PTHR41299:SF1">
    <property type="entry name" value="THIAMINE PYROPHOSPHOKINASE"/>
    <property type="match status" value="1"/>
</dbReference>
<sequence length="228" mass="26318">MMPLLRKPKWVVLANGDFPTHELPLSFLKKAEKIICCDGATQHLLEYGLQPDFIIGDMDSISDEIKKHFSLQIIEDSSQETNDLTKALDFCCKKQVWNEITIVGATGKREDHTLGNIALLTRFVRNMEIQLLTDHGIFVSIEKTTTLESYPKQQISIFNLTPNVSISSTNLAYPLQNRLLNYWWEGTLNEATEDQFTIKINYSCFQENIARVIIFREYPKDKISSRRR</sequence>
<dbReference type="Gene3D" id="3.40.50.10240">
    <property type="entry name" value="Thiamin pyrophosphokinase, catalytic domain"/>
    <property type="match status" value="1"/>
</dbReference>
<dbReference type="SUPFAM" id="SSF63999">
    <property type="entry name" value="Thiamin pyrophosphokinase, catalytic domain"/>
    <property type="match status" value="1"/>
</dbReference>
<evidence type="ECO:0000256" key="1">
    <source>
        <dbReference type="ARBA" id="ARBA00022679"/>
    </source>
</evidence>
<evidence type="ECO:0000313" key="9">
    <source>
        <dbReference type="Proteomes" id="UP000000723"/>
    </source>
</evidence>
<feature type="domain" description="Thiamin pyrophosphokinase catalytic" evidence="6">
    <location>
        <begin position="27"/>
        <end position="127"/>
    </location>
</feature>
<dbReference type="InterPro" id="IPR007371">
    <property type="entry name" value="TPK_catalytic"/>
</dbReference>
<dbReference type="eggNOG" id="COG1564">
    <property type="taxonomic scope" value="Bacteria"/>
</dbReference>
<dbReference type="NCBIfam" id="TIGR01378">
    <property type="entry name" value="thi_PPkinase"/>
    <property type="match status" value="1"/>
</dbReference>
<dbReference type="Proteomes" id="UP000000723">
    <property type="component" value="Chromosome"/>
</dbReference>
<dbReference type="GO" id="GO:0006772">
    <property type="term" value="P:thiamine metabolic process"/>
    <property type="evidence" value="ECO:0007669"/>
    <property type="project" value="UniProtKB-UniRule"/>
</dbReference>
<name>B6YQE1_AZOPC</name>
<gene>
    <name evidence="8" type="ordered locus">CFPG_150</name>
</gene>
<dbReference type="AlphaFoldDB" id="B6YQE1"/>
<protein>
    <recommendedName>
        <fullName evidence="5">Thiamine diphosphokinase</fullName>
        <ecNumber evidence="5">2.7.6.2</ecNumber>
    </recommendedName>
</protein>
<dbReference type="InterPro" id="IPR006282">
    <property type="entry name" value="Thi_PPkinase"/>
</dbReference>
<accession>B6YQE1</accession>
<keyword evidence="3" id="KW-0418">Kinase</keyword>
<dbReference type="STRING" id="511995.CFPG_150"/>
<organism evidence="8 9">
    <name type="scientific">Azobacteroides pseudotrichonymphae genomovar. CFP2</name>
    <dbReference type="NCBI Taxonomy" id="511995"/>
    <lineage>
        <taxon>Bacteria</taxon>
        <taxon>Pseudomonadati</taxon>
        <taxon>Bacteroidota</taxon>
        <taxon>Bacteroidia</taxon>
        <taxon>Bacteroidales</taxon>
        <taxon>Candidatus Azobacteroides</taxon>
    </lineage>
</organism>
<keyword evidence="4" id="KW-0067">ATP-binding</keyword>